<dbReference type="RefSeq" id="WP_141861725.1">
    <property type="nucleotide sequence ID" value="NZ_BMNV01000004.1"/>
</dbReference>
<evidence type="ECO:0008006" key="3">
    <source>
        <dbReference type="Google" id="ProtNLM"/>
    </source>
</evidence>
<protein>
    <recommendedName>
        <fullName evidence="3">Minor tail protein</fullName>
    </recommendedName>
</protein>
<dbReference type="Proteomes" id="UP001652264">
    <property type="component" value="Unassembled WGS sequence"/>
</dbReference>
<comment type="caution">
    <text evidence="1">The sequence shown here is derived from an EMBL/GenBank/DDBJ whole genome shotgun (WGS) entry which is preliminary data.</text>
</comment>
<accession>A0ABT2HDK7</accession>
<reference evidence="1 2" key="1">
    <citation type="submission" date="2022-08" db="EMBL/GenBank/DDBJ databases">
        <title>Taxonomy of Curtobacterium flaccumfaciens.</title>
        <authorList>
            <person name="Osdaghi E."/>
            <person name="Taghavi S.M."/>
            <person name="Hamidizade M."/>
            <person name="Abachi H."/>
            <person name="Fazliarab A."/>
            <person name="Baeyen S."/>
            <person name="Portier P."/>
            <person name="Van Vaerenbergh J."/>
            <person name="Jacques M.-A."/>
        </authorList>
    </citation>
    <scope>NUCLEOTIDE SEQUENCE [LARGE SCALE GENOMIC DNA]</scope>
    <source>
        <strain evidence="1 2">LMG8786T</strain>
    </source>
</reference>
<sequence length="289" mass="30231">MSDGSRVTVWQAKYVSRDGASVQCDVSNGDAVGRVTAQTMSEYRPSVGEQVWLLAVKPSDGAVKFYYTGPVVMPPPVGTVVSAASDFVTVDTDIGQVQATYNQGDTLSASQQVRLVWSDGPHVVGVLSTNPPPVQPPDPPAGSGPTSHVDTFTAVDAGSFSDGRWWQPQPWASNSTLGAWFIGSKVRDTLRGAPVTRIEMWVNLAYKFGSPPNIGTHSHDSKPGGAPAISNARPIAVTSGTWVELPVEFGQALSNGSASGIGLAHGGFNKFASLAADAQSGALRITSTY</sequence>
<gene>
    <name evidence="1" type="ORF">NYQ28_02025</name>
</gene>
<evidence type="ECO:0000313" key="2">
    <source>
        <dbReference type="Proteomes" id="UP001652264"/>
    </source>
</evidence>
<dbReference type="EMBL" id="JANVAD010000001">
    <property type="protein sequence ID" value="MCS6521340.1"/>
    <property type="molecule type" value="Genomic_DNA"/>
</dbReference>
<proteinExistence type="predicted"/>
<keyword evidence="2" id="KW-1185">Reference proteome</keyword>
<name>A0ABT2HDK7_9MICO</name>
<evidence type="ECO:0000313" key="1">
    <source>
        <dbReference type="EMBL" id="MCS6521340.1"/>
    </source>
</evidence>
<dbReference type="GeneID" id="95324257"/>
<organism evidence="1 2">
    <name type="scientific">Curtobacterium citreum</name>
    <dbReference type="NCBI Taxonomy" id="2036"/>
    <lineage>
        <taxon>Bacteria</taxon>
        <taxon>Bacillati</taxon>
        <taxon>Actinomycetota</taxon>
        <taxon>Actinomycetes</taxon>
        <taxon>Micrococcales</taxon>
        <taxon>Microbacteriaceae</taxon>
        <taxon>Curtobacterium</taxon>
    </lineage>
</organism>